<dbReference type="EMBL" id="LT634362">
    <property type="protein sequence ID" value="SFZ88568.1"/>
    <property type="molecule type" value="Genomic_DNA"/>
</dbReference>
<keyword evidence="1" id="KW-0812">Transmembrane</keyword>
<feature type="transmembrane region" description="Helical" evidence="1">
    <location>
        <begin position="37"/>
        <end position="61"/>
    </location>
</feature>
<accession>A0A1K2IA26</accession>
<reference evidence="2" key="1">
    <citation type="submission" date="2016-11" db="EMBL/GenBank/DDBJ databases">
        <authorList>
            <person name="Jaros S."/>
            <person name="Januszkiewicz K."/>
            <person name="Wedrychowicz H."/>
        </authorList>
    </citation>
    <scope>NUCLEOTIDE SEQUENCE</scope>
    <source>
        <strain evidence="2">ACA-DC 565</strain>
    </source>
</reference>
<keyword evidence="1" id="KW-0472">Membrane</keyword>
<sequence length="73" mass="8328">MKSDQPRPPQIRLSIMILQLLLIFAGLYGILTFNSPIVFVISAIVMAGATLLLMNTLSFYLHSRHKRNLKMNR</sequence>
<evidence type="ECO:0000256" key="1">
    <source>
        <dbReference type="SAM" id="Phobius"/>
    </source>
</evidence>
<feature type="transmembrane region" description="Helical" evidence="1">
    <location>
        <begin position="12"/>
        <end position="31"/>
    </location>
</feature>
<keyword evidence="1" id="KW-1133">Transmembrane helix</keyword>
<protein>
    <submittedName>
        <fullName evidence="2">Uncharacterized protein</fullName>
    </submittedName>
</protein>
<proteinExistence type="predicted"/>
<evidence type="ECO:0000313" key="2">
    <source>
        <dbReference type="EMBL" id="SFZ88568.1"/>
    </source>
</evidence>
<gene>
    <name evidence="2" type="ORF">LREN565_1681</name>
</gene>
<dbReference type="AlphaFoldDB" id="A0A1K2IA26"/>
<name>A0A1K2IA26_9LACO</name>
<organism evidence="2">
    <name type="scientific">Loigolactobacillus rennini</name>
    <dbReference type="NCBI Taxonomy" id="238013"/>
    <lineage>
        <taxon>Bacteria</taxon>
        <taxon>Bacillati</taxon>
        <taxon>Bacillota</taxon>
        <taxon>Bacilli</taxon>
        <taxon>Lactobacillales</taxon>
        <taxon>Lactobacillaceae</taxon>
        <taxon>Loigolactobacillus</taxon>
    </lineage>
</organism>